<accession>A0A495DM36</accession>
<proteinExistence type="predicted"/>
<dbReference type="Proteomes" id="UP000273675">
    <property type="component" value="Unassembled WGS sequence"/>
</dbReference>
<feature type="signal peptide" evidence="1">
    <location>
        <begin position="1"/>
        <end position="24"/>
    </location>
</feature>
<sequence>MRRALIKTFLVSALALAGSGAAMAEAAICADAPILLRDVTIIDASGEWDDQDILIEAGRISAIGSEIELETGQAIIELGRPGAIVRPGVQPTASAGAIFIRTSTAASRRTAAVLSAGSPADLLVYATDEHLAGQVELEIRGGRIAGLTDSCVAG</sequence>
<dbReference type="AlphaFoldDB" id="A0A495DM36"/>
<dbReference type="Gene3D" id="2.30.40.10">
    <property type="entry name" value="Urease, subunit C, domain 1"/>
    <property type="match status" value="1"/>
</dbReference>
<comment type="caution">
    <text evidence="2">The sequence shown here is derived from an EMBL/GenBank/DDBJ whole genome shotgun (WGS) entry which is preliminary data.</text>
</comment>
<dbReference type="EMBL" id="RBIM01000001">
    <property type="protein sequence ID" value="RKR03993.1"/>
    <property type="molecule type" value="Genomic_DNA"/>
</dbReference>
<dbReference type="RefSeq" id="WP_121209843.1">
    <property type="nucleotide sequence ID" value="NZ_RBIM01000001.1"/>
</dbReference>
<dbReference type="OrthoDB" id="9787621at2"/>
<reference evidence="2 3" key="1">
    <citation type="submission" date="2018-10" db="EMBL/GenBank/DDBJ databases">
        <title>Genomic Encyclopedia of Type Strains, Phase IV (KMG-IV): sequencing the most valuable type-strain genomes for metagenomic binning, comparative biology and taxonomic classification.</title>
        <authorList>
            <person name="Goeker M."/>
        </authorList>
    </citation>
    <scope>NUCLEOTIDE SEQUENCE [LARGE SCALE GENOMIC DNA]</scope>
    <source>
        <strain evidence="2 3">DSM 4734</strain>
    </source>
</reference>
<feature type="chain" id="PRO_5019776294" description="Amidohydrolase" evidence="1">
    <location>
        <begin position="25"/>
        <end position="154"/>
    </location>
</feature>
<protein>
    <recommendedName>
        <fullName evidence="4">Amidohydrolase</fullName>
    </recommendedName>
</protein>
<name>A0A495DM36_9PROT</name>
<dbReference type="SUPFAM" id="SSF51338">
    <property type="entry name" value="Composite domain of metallo-dependent hydrolases"/>
    <property type="match status" value="1"/>
</dbReference>
<evidence type="ECO:0000313" key="3">
    <source>
        <dbReference type="Proteomes" id="UP000273675"/>
    </source>
</evidence>
<keyword evidence="1" id="KW-0732">Signal</keyword>
<gene>
    <name evidence="2" type="ORF">C7435_0436</name>
</gene>
<evidence type="ECO:0008006" key="4">
    <source>
        <dbReference type="Google" id="ProtNLM"/>
    </source>
</evidence>
<organism evidence="2 3">
    <name type="scientific">Maricaulis maris</name>
    <dbReference type="NCBI Taxonomy" id="74318"/>
    <lineage>
        <taxon>Bacteria</taxon>
        <taxon>Pseudomonadati</taxon>
        <taxon>Pseudomonadota</taxon>
        <taxon>Alphaproteobacteria</taxon>
        <taxon>Maricaulales</taxon>
        <taxon>Maricaulaceae</taxon>
        <taxon>Maricaulis</taxon>
    </lineage>
</organism>
<dbReference type="GO" id="GO:0016810">
    <property type="term" value="F:hydrolase activity, acting on carbon-nitrogen (but not peptide) bonds"/>
    <property type="evidence" value="ECO:0007669"/>
    <property type="project" value="InterPro"/>
</dbReference>
<dbReference type="InterPro" id="IPR011059">
    <property type="entry name" value="Metal-dep_hydrolase_composite"/>
</dbReference>
<evidence type="ECO:0000313" key="2">
    <source>
        <dbReference type="EMBL" id="RKR03993.1"/>
    </source>
</evidence>
<evidence type="ECO:0000256" key="1">
    <source>
        <dbReference type="SAM" id="SignalP"/>
    </source>
</evidence>